<evidence type="ECO:0000256" key="1">
    <source>
        <dbReference type="SAM" id="MobiDB-lite"/>
    </source>
</evidence>
<name>A0A0C3D5T4_9AGAM</name>
<dbReference type="HOGENOM" id="CLU_3147321_0_0_1"/>
<accession>A0A0C3D5T4</accession>
<reference evidence="3" key="2">
    <citation type="submission" date="2015-01" db="EMBL/GenBank/DDBJ databases">
        <title>Evolutionary Origins and Diversification of the Mycorrhizal Mutualists.</title>
        <authorList>
            <consortium name="DOE Joint Genome Institute"/>
            <consortium name="Mycorrhizal Genomics Consortium"/>
            <person name="Kohler A."/>
            <person name="Kuo A."/>
            <person name="Nagy L.G."/>
            <person name="Floudas D."/>
            <person name="Copeland A."/>
            <person name="Barry K.W."/>
            <person name="Cichocki N."/>
            <person name="Veneault-Fourrey C."/>
            <person name="LaButti K."/>
            <person name="Lindquist E.A."/>
            <person name="Lipzen A."/>
            <person name="Lundell T."/>
            <person name="Morin E."/>
            <person name="Murat C."/>
            <person name="Riley R."/>
            <person name="Ohm R."/>
            <person name="Sun H."/>
            <person name="Tunlid A."/>
            <person name="Henrissat B."/>
            <person name="Grigoriev I.V."/>
            <person name="Hibbett D.S."/>
            <person name="Martin F."/>
        </authorList>
    </citation>
    <scope>NUCLEOTIDE SEQUENCE [LARGE SCALE GENOMIC DNA]</scope>
    <source>
        <strain evidence="3">Foug A</strain>
    </source>
</reference>
<reference evidence="2 3" key="1">
    <citation type="submission" date="2014-04" db="EMBL/GenBank/DDBJ databases">
        <authorList>
            <consortium name="DOE Joint Genome Institute"/>
            <person name="Kuo A."/>
            <person name="Kohler A."/>
            <person name="Nagy L.G."/>
            <person name="Floudas D."/>
            <person name="Copeland A."/>
            <person name="Barry K.W."/>
            <person name="Cichocki N."/>
            <person name="Veneault-Fourrey C."/>
            <person name="LaButti K."/>
            <person name="Lindquist E.A."/>
            <person name="Lipzen A."/>
            <person name="Lundell T."/>
            <person name="Morin E."/>
            <person name="Murat C."/>
            <person name="Sun H."/>
            <person name="Tunlid A."/>
            <person name="Henrissat B."/>
            <person name="Grigoriev I.V."/>
            <person name="Hibbett D.S."/>
            <person name="Martin F."/>
            <person name="Nordberg H.P."/>
            <person name="Cantor M.N."/>
            <person name="Hua S.X."/>
        </authorList>
    </citation>
    <scope>NUCLEOTIDE SEQUENCE [LARGE SCALE GENOMIC DNA]</scope>
    <source>
        <strain evidence="2 3">Foug A</strain>
    </source>
</reference>
<dbReference type="Proteomes" id="UP000053989">
    <property type="component" value="Unassembled WGS sequence"/>
</dbReference>
<gene>
    <name evidence="2" type="ORF">SCLCIDRAFT_143217</name>
</gene>
<feature type="non-terminal residue" evidence="2">
    <location>
        <position position="1"/>
    </location>
</feature>
<organism evidence="2 3">
    <name type="scientific">Scleroderma citrinum Foug A</name>
    <dbReference type="NCBI Taxonomy" id="1036808"/>
    <lineage>
        <taxon>Eukaryota</taxon>
        <taxon>Fungi</taxon>
        <taxon>Dikarya</taxon>
        <taxon>Basidiomycota</taxon>
        <taxon>Agaricomycotina</taxon>
        <taxon>Agaricomycetes</taxon>
        <taxon>Agaricomycetidae</taxon>
        <taxon>Boletales</taxon>
        <taxon>Sclerodermatineae</taxon>
        <taxon>Sclerodermataceae</taxon>
        <taxon>Scleroderma</taxon>
    </lineage>
</organism>
<evidence type="ECO:0000313" key="3">
    <source>
        <dbReference type="Proteomes" id="UP000053989"/>
    </source>
</evidence>
<evidence type="ECO:0000313" key="2">
    <source>
        <dbReference type="EMBL" id="KIM51466.1"/>
    </source>
</evidence>
<keyword evidence="3" id="KW-1185">Reference proteome</keyword>
<proteinExistence type="predicted"/>
<dbReference type="InParanoid" id="A0A0C3D5T4"/>
<feature type="region of interest" description="Disordered" evidence="1">
    <location>
        <begin position="1"/>
        <end position="20"/>
    </location>
</feature>
<dbReference type="AlphaFoldDB" id="A0A0C3D5T4"/>
<sequence length="49" mass="5638">NTISAALANPSKGGTKTPKACRHKYKRLRKRFKVIDHIVNTSRFTYNFT</sequence>
<dbReference type="OrthoDB" id="2689355at2759"/>
<dbReference type="EMBL" id="KN822256">
    <property type="protein sequence ID" value="KIM51466.1"/>
    <property type="molecule type" value="Genomic_DNA"/>
</dbReference>
<protein>
    <submittedName>
        <fullName evidence="2">Uncharacterized protein</fullName>
    </submittedName>
</protein>